<reference evidence="1 2" key="1">
    <citation type="journal article" date="2023" name="Life. Sci Alliance">
        <title>Evolutionary insights into 3D genome organization and epigenetic landscape of Vigna mungo.</title>
        <authorList>
            <person name="Junaid A."/>
            <person name="Singh B."/>
            <person name="Bhatia S."/>
        </authorList>
    </citation>
    <scope>NUCLEOTIDE SEQUENCE [LARGE SCALE GENOMIC DNA]</scope>
    <source>
        <strain evidence="1">Urdbean</strain>
    </source>
</reference>
<name>A0AAQ3MWF5_VIGMU</name>
<keyword evidence="2" id="KW-1185">Reference proteome</keyword>
<accession>A0AAQ3MWF5</accession>
<dbReference type="Proteomes" id="UP001374535">
    <property type="component" value="Chromosome 9"/>
</dbReference>
<dbReference type="AlphaFoldDB" id="A0AAQ3MWF5"/>
<sequence>MLMESDYYHRHHFLHRSHRHQSSPSHFQTHNHRHEHHHYPSHIHTRSQTQNRIHIHIHILCQNQWENDPNLIQTHSRCRVRSPIPSCIPSLHHGQNQCPLWGFRRTVHRRLTCRKGASFRRVRLLLWWKRRKRKEREESA</sequence>
<evidence type="ECO:0000313" key="2">
    <source>
        <dbReference type="Proteomes" id="UP001374535"/>
    </source>
</evidence>
<protein>
    <submittedName>
        <fullName evidence="1">Uncharacterized protein</fullName>
    </submittedName>
</protein>
<evidence type="ECO:0000313" key="1">
    <source>
        <dbReference type="EMBL" id="WVY98316.1"/>
    </source>
</evidence>
<proteinExistence type="predicted"/>
<organism evidence="1 2">
    <name type="scientific">Vigna mungo</name>
    <name type="common">Black gram</name>
    <name type="synonym">Phaseolus mungo</name>
    <dbReference type="NCBI Taxonomy" id="3915"/>
    <lineage>
        <taxon>Eukaryota</taxon>
        <taxon>Viridiplantae</taxon>
        <taxon>Streptophyta</taxon>
        <taxon>Embryophyta</taxon>
        <taxon>Tracheophyta</taxon>
        <taxon>Spermatophyta</taxon>
        <taxon>Magnoliopsida</taxon>
        <taxon>eudicotyledons</taxon>
        <taxon>Gunneridae</taxon>
        <taxon>Pentapetalae</taxon>
        <taxon>rosids</taxon>
        <taxon>fabids</taxon>
        <taxon>Fabales</taxon>
        <taxon>Fabaceae</taxon>
        <taxon>Papilionoideae</taxon>
        <taxon>50 kb inversion clade</taxon>
        <taxon>NPAAA clade</taxon>
        <taxon>indigoferoid/millettioid clade</taxon>
        <taxon>Phaseoleae</taxon>
        <taxon>Vigna</taxon>
    </lineage>
</organism>
<dbReference type="EMBL" id="CP144692">
    <property type="protein sequence ID" value="WVY98316.1"/>
    <property type="molecule type" value="Genomic_DNA"/>
</dbReference>
<gene>
    <name evidence="1" type="ORF">V8G54_030467</name>
</gene>